<gene>
    <name evidence="4" type="ORF">ACIBG2_16385</name>
</gene>
<evidence type="ECO:0000313" key="5">
    <source>
        <dbReference type="Proteomes" id="UP001612741"/>
    </source>
</evidence>
<dbReference type="Pfam" id="PF13191">
    <property type="entry name" value="AAA_16"/>
    <property type="match status" value="1"/>
</dbReference>
<accession>A0ABW7YSS5</accession>
<dbReference type="SUPFAM" id="SSF46894">
    <property type="entry name" value="C-terminal effector domain of the bipartite response regulators"/>
    <property type="match status" value="1"/>
</dbReference>
<dbReference type="SUPFAM" id="SSF52540">
    <property type="entry name" value="P-loop containing nucleoside triphosphate hydrolases"/>
    <property type="match status" value="1"/>
</dbReference>
<dbReference type="Gene3D" id="1.10.10.10">
    <property type="entry name" value="Winged helix-like DNA-binding domain superfamily/Winged helix DNA-binding domain"/>
    <property type="match status" value="1"/>
</dbReference>
<dbReference type="CDD" id="cd06170">
    <property type="entry name" value="LuxR_C_like"/>
    <property type="match status" value="1"/>
</dbReference>
<dbReference type="PROSITE" id="PS00622">
    <property type="entry name" value="HTH_LUXR_1"/>
    <property type="match status" value="1"/>
</dbReference>
<keyword evidence="2" id="KW-0067">ATP-binding</keyword>
<sequence length="939" mass="100463">MESSLQAPPKSADFIVMAWAEIMGLKKGVPAERPQIGESIFHEWPPAAAVAHALDGVERTTGQILWIEGGPGTGKTLLLRLADRLARARGFHALYAGADPSAGGERWRLARFLIESLTGGVESWDGSVSSRLESLVLHLPRSKPTAIVIDDLPLADPDSLHLLEFIGSWVHRLPMIMVVAAGLGERAGDPGAFARLAGDSSTRRILLQGLGCPEVEQMITTALGAPHADFLLAVREATGGVPLFVRELLHVAQVAGWEPDAERAEDVRSAHCPAIADTIKIRTKRSTTHGQRFFETLAVLDRADPALIAEVSGLTVPVVTETADRLRDLQILTPGWPVSFAQPVVSTSIYRSIPLNERQWLHGRAAWSLSGRCQSEQVVAGHLLESAAKGEQRTVEVFRHAARQAKAEGAPHSAVRYLQRALQEPPSAETATEVALELAVARLEVDPGLAIRQLKRLYGQTGPPAERARVAVHAAGAFMLADRIDDAVHMLDDAREHLRAPEDGELAAAITGRRELARLLRYGVSPGAGDAVPDAADGVPYIVIVEAMRSGLRGDAHASVALAREVIADQEAFAADETGQLLPAVLPLMWADELADVDAPLRRAARSVHPLAALAARGLAARMALWRGDVGSAVRLGGEVAPVEVHDQSAHLGSGSLGVLALALIEAGDLERAATALKCHERLATSENVLLAGEFAFGKGALAMASGEHHTALTWFDMCGQRLRRAGVRNPVVLPWQAYSAVLRAIVGDQDGAREQAVAALREGQAWGTPRAIGVAARSAGVVACLTGALPDQPEGHRLLEQSVRVLEGSPAILEHMRSLWALGWANRRRNCTAQARKQLREALVLARSTGAAQMATAISEELVASGARNGQSGLGGQRLTHAEHRVATAAADGLTNREIAERIFVTRRTVELHLTSVYRKLGIRGRPELLDALNQTRE</sequence>
<dbReference type="Gene3D" id="3.40.50.300">
    <property type="entry name" value="P-loop containing nucleotide triphosphate hydrolases"/>
    <property type="match status" value="1"/>
</dbReference>
<evidence type="ECO:0000256" key="1">
    <source>
        <dbReference type="ARBA" id="ARBA00022741"/>
    </source>
</evidence>
<dbReference type="InterPro" id="IPR027417">
    <property type="entry name" value="P-loop_NTPase"/>
</dbReference>
<dbReference type="InterPro" id="IPR036388">
    <property type="entry name" value="WH-like_DNA-bd_sf"/>
</dbReference>
<protein>
    <submittedName>
        <fullName evidence="4">LuxR C-terminal-related transcriptional regulator</fullName>
    </submittedName>
</protein>
<dbReference type="InterPro" id="IPR000792">
    <property type="entry name" value="Tscrpt_reg_LuxR_C"/>
</dbReference>
<dbReference type="InterPro" id="IPR041664">
    <property type="entry name" value="AAA_16"/>
</dbReference>
<dbReference type="RefSeq" id="WP_397082200.1">
    <property type="nucleotide sequence ID" value="NZ_JBITGY010000004.1"/>
</dbReference>
<proteinExistence type="predicted"/>
<dbReference type="InterPro" id="IPR016032">
    <property type="entry name" value="Sig_transdc_resp-reg_C-effctor"/>
</dbReference>
<evidence type="ECO:0000256" key="2">
    <source>
        <dbReference type="ARBA" id="ARBA00022840"/>
    </source>
</evidence>
<dbReference type="PANTHER" id="PTHR16305:SF35">
    <property type="entry name" value="TRANSCRIPTIONAL ACTIVATOR DOMAIN"/>
    <property type="match status" value="1"/>
</dbReference>
<keyword evidence="5" id="KW-1185">Reference proteome</keyword>
<dbReference type="PANTHER" id="PTHR16305">
    <property type="entry name" value="TESTICULAR SOLUBLE ADENYLYL CYCLASE"/>
    <property type="match status" value="1"/>
</dbReference>
<dbReference type="SMART" id="SM00421">
    <property type="entry name" value="HTH_LUXR"/>
    <property type="match status" value="1"/>
</dbReference>
<comment type="caution">
    <text evidence="4">The sequence shown here is derived from an EMBL/GenBank/DDBJ whole genome shotgun (WGS) entry which is preliminary data.</text>
</comment>
<reference evidence="4 5" key="1">
    <citation type="submission" date="2024-10" db="EMBL/GenBank/DDBJ databases">
        <title>The Natural Products Discovery Center: Release of the First 8490 Sequenced Strains for Exploring Actinobacteria Biosynthetic Diversity.</title>
        <authorList>
            <person name="Kalkreuter E."/>
            <person name="Kautsar S.A."/>
            <person name="Yang D."/>
            <person name="Bader C.D."/>
            <person name="Teijaro C.N."/>
            <person name="Fluegel L."/>
            <person name="Davis C.M."/>
            <person name="Simpson J.R."/>
            <person name="Lauterbach L."/>
            <person name="Steele A.D."/>
            <person name="Gui C."/>
            <person name="Meng S."/>
            <person name="Li G."/>
            <person name="Viehrig K."/>
            <person name="Ye F."/>
            <person name="Su P."/>
            <person name="Kiefer A.F."/>
            <person name="Nichols A."/>
            <person name="Cepeda A.J."/>
            <person name="Yan W."/>
            <person name="Fan B."/>
            <person name="Jiang Y."/>
            <person name="Adhikari A."/>
            <person name="Zheng C.-J."/>
            <person name="Schuster L."/>
            <person name="Cowan T.M."/>
            <person name="Smanski M.J."/>
            <person name="Chevrette M.G."/>
            <person name="De Carvalho L.P.S."/>
            <person name="Shen B."/>
        </authorList>
    </citation>
    <scope>NUCLEOTIDE SEQUENCE [LARGE SCALE GENOMIC DNA]</scope>
    <source>
        <strain evidence="4 5">NPDC050545</strain>
    </source>
</reference>
<dbReference type="PRINTS" id="PR00038">
    <property type="entry name" value="HTHLUXR"/>
</dbReference>
<name>A0ABW7YSS5_9ACTN</name>
<dbReference type="PROSITE" id="PS50043">
    <property type="entry name" value="HTH_LUXR_2"/>
    <property type="match status" value="1"/>
</dbReference>
<organism evidence="4 5">
    <name type="scientific">Nonomuraea typhae</name>
    <dbReference type="NCBI Taxonomy" id="2603600"/>
    <lineage>
        <taxon>Bacteria</taxon>
        <taxon>Bacillati</taxon>
        <taxon>Actinomycetota</taxon>
        <taxon>Actinomycetes</taxon>
        <taxon>Streptosporangiales</taxon>
        <taxon>Streptosporangiaceae</taxon>
        <taxon>Nonomuraea</taxon>
    </lineage>
</organism>
<evidence type="ECO:0000259" key="3">
    <source>
        <dbReference type="PROSITE" id="PS50043"/>
    </source>
</evidence>
<dbReference type="Pfam" id="PF00196">
    <property type="entry name" value="GerE"/>
    <property type="match status" value="1"/>
</dbReference>
<feature type="domain" description="HTH luxR-type" evidence="3">
    <location>
        <begin position="873"/>
        <end position="938"/>
    </location>
</feature>
<dbReference type="Proteomes" id="UP001612741">
    <property type="component" value="Unassembled WGS sequence"/>
</dbReference>
<dbReference type="EMBL" id="JBITGY010000004">
    <property type="protein sequence ID" value="MFI6498967.1"/>
    <property type="molecule type" value="Genomic_DNA"/>
</dbReference>
<keyword evidence="1" id="KW-0547">Nucleotide-binding</keyword>
<evidence type="ECO:0000313" key="4">
    <source>
        <dbReference type="EMBL" id="MFI6498967.1"/>
    </source>
</evidence>